<reference evidence="7 8" key="1">
    <citation type="journal article" date="2018" name="Sci. Rep.">
        <title>Raphidocelis subcapitata (=Pseudokirchneriella subcapitata) provides an insight into genome evolution and environmental adaptations in the Sphaeropleales.</title>
        <authorList>
            <person name="Suzuki S."/>
            <person name="Yamaguchi H."/>
            <person name="Nakajima N."/>
            <person name="Kawachi M."/>
        </authorList>
    </citation>
    <scope>NUCLEOTIDE SEQUENCE [LARGE SCALE GENOMIC DNA]</scope>
    <source>
        <strain evidence="7 8">NIES-35</strain>
    </source>
</reference>
<sequence length="103" mass="10760">MAGAQLAATLGALLLLHCIYAVAKYRNMLKLTQQEFGALPLALSAEVLLGAALAMVGGYGLAGRLKPIVITSGLSMDAGSFRPDFVSFNHRGKALPYNLPASL</sequence>
<dbReference type="STRING" id="307507.A0A2V0P1N3"/>
<evidence type="ECO:0000256" key="2">
    <source>
        <dbReference type="ARBA" id="ARBA00006109"/>
    </source>
</evidence>
<keyword evidence="8" id="KW-1185">Reference proteome</keyword>
<dbReference type="InterPro" id="IPR018937">
    <property type="entry name" value="MMgT"/>
</dbReference>
<evidence type="ECO:0000313" key="8">
    <source>
        <dbReference type="Proteomes" id="UP000247498"/>
    </source>
</evidence>
<protein>
    <submittedName>
        <fullName evidence="7">Uncharacterized protein</fullName>
    </submittedName>
</protein>
<dbReference type="AlphaFoldDB" id="A0A2V0P1N3"/>
<evidence type="ECO:0000256" key="1">
    <source>
        <dbReference type="ARBA" id="ARBA00004127"/>
    </source>
</evidence>
<dbReference type="EMBL" id="BDRX01000021">
    <property type="protein sequence ID" value="GBF90995.1"/>
    <property type="molecule type" value="Genomic_DNA"/>
</dbReference>
<evidence type="ECO:0000256" key="4">
    <source>
        <dbReference type="ARBA" id="ARBA00022989"/>
    </source>
</evidence>
<dbReference type="Proteomes" id="UP000247498">
    <property type="component" value="Unassembled WGS sequence"/>
</dbReference>
<keyword evidence="4 6" id="KW-1133">Transmembrane helix</keyword>
<comment type="caution">
    <text evidence="7">The sequence shown here is derived from an EMBL/GenBank/DDBJ whole genome shotgun (WGS) entry which is preliminary data.</text>
</comment>
<feature type="transmembrane region" description="Helical" evidence="6">
    <location>
        <begin position="37"/>
        <end position="62"/>
    </location>
</feature>
<evidence type="ECO:0000256" key="5">
    <source>
        <dbReference type="ARBA" id="ARBA00023136"/>
    </source>
</evidence>
<dbReference type="Pfam" id="PF10270">
    <property type="entry name" value="MMgT"/>
    <property type="match status" value="1"/>
</dbReference>
<keyword evidence="3 6" id="KW-0812">Transmembrane</keyword>
<proteinExistence type="inferred from homology"/>
<evidence type="ECO:0000313" key="7">
    <source>
        <dbReference type="EMBL" id="GBF90995.1"/>
    </source>
</evidence>
<evidence type="ECO:0000256" key="3">
    <source>
        <dbReference type="ARBA" id="ARBA00022692"/>
    </source>
</evidence>
<gene>
    <name evidence="7" type="ORF">Rsub_03850</name>
</gene>
<dbReference type="OrthoDB" id="44756at2759"/>
<dbReference type="GO" id="GO:0012505">
    <property type="term" value="C:endomembrane system"/>
    <property type="evidence" value="ECO:0007669"/>
    <property type="project" value="UniProtKB-SubCell"/>
</dbReference>
<comment type="similarity">
    <text evidence="2">Belongs to the membrane magnesium transporter (TC 1.A.67) family.</text>
</comment>
<comment type="subcellular location">
    <subcellularLocation>
        <location evidence="1">Endomembrane system</location>
        <topology evidence="1">Multi-pass membrane protein</topology>
    </subcellularLocation>
</comment>
<accession>A0A2V0P1N3</accession>
<dbReference type="InParanoid" id="A0A2V0P1N3"/>
<name>A0A2V0P1N3_9CHLO</name>
<dbReference type="FunCoup" id="A0A2V0P1N3">
    <property type="interactions" value="1483"/>
</dbReference>
<evidence type="ECO:0000256" key="6">
    <source>
        <dbReference type="SAM" id="Phobius"/>
    </source>
</evidence>
<keyword evidence="5 6" id="KW-0472">Membrane</keyword>
<organism evidence="7 8">
    <name type="scientific">Raphidocelis subcapitata</name>
    <dbReference type="NCBI Taxonomy" id="307507"/>
    <lineage>
        <taxon>Eukaryota</taxon>
        <taxon>Viridiplantae</taxon>
        <taxon>Chlorophyta</taxon>
        <taxon>core chlorophytes</taxon>
        <taxon>Chlorophyceae</taxon>
        <taxon>CS clade</taxon>
        <taxon>Sphaeropleales</taxon>
        <taxon>Selenastraceae</taxon>
        <taxon>Raphidocelis</taxon>
    </lineage>
</organism>